<evidence type="ECO:0008006" key="4">
    <source>
        <dbReference type="Google" id="ProtNLM"/>
    </source>
</evidence>
<feature type="compositionally biased region" description="Polar residues" evidence="1">
    <location>
        <begin position="1"/>
        <end position="26"/>
    </location>
</feature>
<protein>
    <recommendedName>
        <fullName evidence="4">PPE family protein</fullName>
    </recommendedName>
</protein>
<dbReference type="EMBL" id="AP022572">
    <property type="protein sequence ID" value="BBX56916.1"/>
    <property type="molecule type" value="Genomic_DNA"/>
</dbReference>
<dbReference type="Proteomes" id="UP000467164">
    <property type="component" value="Chromosome"/>
</dbReference>
<reference evidence="2 3" key="1">
    <citation type="journal article" date="2019" name="Emerg. Microbes Infect.">
        <title>Comprehensive subspecies identification of 175 nontuberculous mycobacteria species based on 7547 genomic profiles.</title>
        <authorList>
            <person name="Matsumoto Y."/>
            <person name="Kinjo T."/>
            <person name="Motooka D."/>
            <person name="Nabeya D."/>
            <person name="Jung N."/>
            <person name="Uechi K."/>
            <person name="Horii T."/>
            <person name="Iida T."/>
            <person name="Fujita J."/>
            <person name="Nakamura S."/>
        </authorList>
    </citation>
    <scope>NUCLEOTIDE SEQUENCE [LARGE SCALE GENOMIC DNA]</scope>
    <source>
        <strain evidence="2 3">JCM 12657</strain>
    </source>
</reference>
<keyword evidence="3" id="KW-1185">Reference proteome</keyword>
<gene>
    <name evidence="2" type="ORF">MSHO_22610</name>
</gene>
<dbReference type="AlphaFoldDB" id="A0A7I7LA56"/>
<evidence type="ECO:0000313" key="3">
    <source>
        <dbReference type="Proteomes" id="UP000467164"/>
    </source>
</evidence>
<feature type="region of interest" description="Disordered" evidence="1">
    <location>
        <begin position="1"/>
        <end position="29"/>
    </location>
</feature>
<sequence>MNDSRSPRTSSRGQAINTGFGNSGHLNTGGFNQGSQNNGFFWRGDAQGQIGFDYTITIPEIAVGFNVQVPLDIPLSGDLGEIRLSEFMLPPIHLNPVDGNSLTGTIGPIVVDPITITGPQVDLMVGVWGSRCSWRCRVRVWIRW</sequence>
<evidence type="ECO:0000313" key="2">
    <source>
        <dbReference type="EMBL" id="BBX56916.1"/>
    </source>
</evidence>
<dbReference type="RefSeq" id="WP_198967262.1">
    <property type="nucleotide sequence ID" value="NZ_AP022572.1"/>
</dbReference>
<dbReference type="KEGG" id="msho:MSHO_22610"/>
<accession>A0A7I7LA56</accession>
<evidence type="ECO:0000256" key="1">
    <source>
        <dbReference type="SAM" id="MobiDB-lite"/>
    </source>
</evidence>
<proteinExistence type="predicted"/>
<organism evidence="2 3">
    <name type="scientific">Mycobacterium shottsii</name>
    <dbReference type="NCBI Taxonomy" id="133549"/>
    <lineage>
        <taxon>Bacteria</taxon>
        <taxon>Bacillati</taxon>
        <taxon>Actinomycetota</taxon>
        <taxon>Actinomycetes</taxon>
        <taxon>Mycobacteriales</taxon>
        <taxon>Mycobacteriaceae</taxon>
        <taxon>Mycobacterium</taxon>
        <taxon>Mycobacterium ulcerans group</taxon>
    </lineage>
</organism>
<name>A0A7I7LA56_9MYCO</name>